<evidence type="ECO:0000313" key="1">
    <source>
        <dbReference type="EMBL" id="MBS5331345.1"/>
    </source>
</evidence>
<dbReference type="InterPro" id="IPR021686">
    <property type="entry name" value="DUF3268"/>
</dbReference>
<dbReference type="Pfam" id="PF11672">
    <property type="entry name" value="DUF3268"/>
    <property type="match status" value="1"/>
</dbReference>
<keyword evidence="1" id="KW-0863">Zinc-finger</keyword>
<dbReference type="AlphaFoldDB" id="A0A943D713"/>
<keyword evidence="1" id="KW-0479">Metal-binding</keyword>
<dbReference type="GO" id="GO:0008270">
    <property type="term" value="F:zinc ion binding"/>
    <property type="evidence" value="ECO:0007669"/>
    <property type="project" value="UniProtKB-KW"/>
</dbReference>
<dbReference type="Proteomes" id="UP000759273">
    <property type="component" value="Unassembled WGS sequence"/>
</dbReference>
<sequence length="122" mass="13832">MQKVICPYCGRVAKYVDSSVIYYGHSYGMAYLCRPCNAYVGVHSGTDRPKGSLANAELRGWRKATHARFDPLWQDGPFKKRNAAYRWLSEQMELPIEQTHIGMFTVEQCKAALEIINKGVSV</sequence>
<dbReference type="EMBL" id="JAGZGG010000003">
    <property type="protein sequence ID" value="MBS5331345.1"/>
    <property type="molecule type" value="Genomic_DNA"/>
</dbReference>
<proteinExistence type="predicted"/>
<gene>
    <name evidence="1" type="ORF">KHY36_02300</name>
</gene>
<name>A0A943D713_9FIRM</name>
<organism evidence="1 2">
    <name type="scientific">Subdoligranulum variabile</name>
    <dbReference type="NCBI Taxonomy" id="214851"/>
    <lineage>
        <taxon>Bacteria</taxon>
        <taxon>Bacillati</taxon>
        <taxon>Bacillota</taxon>
        <taxon>Clostridia</taxon>
        <taxon>Eubacteriales</taxon>
        <taxon>Oscillospiraceae</taxon>
        <taxon>Subdoligranulum</taxon>
    </lineage>
</organism>
<protein>
    <submittedName>
        <fullName evidence="1">DUF3268 family zinc-finger domain-containing protein</fullName>
    </submittedName>
</protein>
<evidence type="ECO:0000313" key="2">
    <source>
        <dbReference type="Proteomes" id="UP000759273"/>
    </source>
</evidence>
<reference evidence="1" key="1">
    <citation type="submission" date="2021-02" db="EMBL/GenBank/DDBJ databases">
        <title>Infant gut strain persistence is associated with maternal origin, phylogeny, and functional potential including surface adhesion and iron acquisition.</title>
        <authorList>
            <person name="Lou Y.C."/>
        </authorList>
    </citation>
    <scope>NUCLEOTIDE SEQUENCE</scope>
    <source>
        <strain evidence="1">L3_101_000M1_dasL3_101_000M1_concoct_87</strain>
    </source>
</reference>
<keyword evidence="1" id="KW-0862">Zinc</keyword>
<comment type="caution">
    <text evidence="1">The sequence shown here is derived from an EMBL/GenBank/DDBJ whole genome shotgun (WGS) entry which is preliminary data.</text>
</comment>
<accession>A0A943D713</accession>